<keyword evidence="1" id="KW-1133">Transmembrane helix</keyword>
<keyword evidence="1" id="KW-0472">Membrane</keyword>
<proteinExistence type="predicted"/>
<protein>
    <submittedName>
        <fullName evidence="2">Uncharacterized protein</fullName>
    </submittedName>
</protein>
<comment type="caution">
    <text evidence="2">The sequence shown here is derived from an EMBL/GenBank/DDBJ whole genome shotgun (WGS) entry which is preliminary data.</text>
</comment>
<evidence type="ECO:0000256" key="1">
    <source>
        <dbReference type="SAM" id="Phobius"/>
    </source>
</evidence>
<name>A0A8J4DZS7_9ACTN</name>
<dbReference type="EMBL" id="BOPG01000028">
    <property type="protein sequence ID" value="GIJ57040.1"/>
    <property type="molecule type" value="Genomic_DNA"/>
</dbReference>
<evidence type="ECO:0000313" key="3">
    <source>
        <dbReference type="Proteomes" id="UP000612585"/>
    </source>
</evidence>
<gene>
    <name evidence="2" type="ORF">Vau01_045560</name>
</gene>
<reference evidence="2" key="1">
    <citation type="submission" date="2021-01" db="EMBL/GenBank/DDBJ databases">
        <title>Whole genome shotgun sequence of Virgisporangium aurantiacum NBRC 16421.</title>
        <authorList>
            <person name="Komaki H."/>
            <person name="Tamura T."/>
        </authorList>
    </citation>
    <scope>NUCLEOTIDE SEQUENCE</scope>
    <source>
        <strain evidence="2">NBRC 16421</strain>
    </source>
</reference>
<feature type="transmembrane region" description="Helical" evidence="1">
    <location>
        <begin position="37"/>
        <end position="56"/>
    </location>
</feature>
<accession>A0A8J4DZS7</accession>
<sequence>MTALAPAAGLAAPRRGTAARWNRVKAGAHRRAGRVEWIVLVLVILFPQLVIALLFAD</sequence>
<organism evidence="2 3">
    <name type="scientific">Virgisporangium aurantiacum</name>
    <dbReference type="NCBI Taxonomy" id="175570"/>
    <lineage>
        <taxon>Bacteria</taxon>
        <taxon>Bacillati</taxon>
        <taxon>Actinomycetota</taxon>
        <taxon>Actinomycetes</taxon>
        <taxon>Micromonosporales</taxon>
        <taxon>Micromonosporaceae</taxon>
        <taxon>Virgisporangium</taxon>
    </lineage>
</organism>
<dbReference type="Proteomes" id="UP000612585">
    <property type="component" value="Unassembled WGS sequence"/>
</dbReference>
<keyword evidence="3" id="KW-1185">Reference proteome</keyword>
<dbReference type="RefSeq" id="WP_203996090.1">
    <property type="nucleotide sequence ID" value="NZ_BOPG01000028.1"/>
</dbReference>
<keyword evidence="1" id="KW-0812">Transmembrane</keyword>
<dbReference type="AlphaFoldDB" id="A0A8J4DZS7"/>
<evidence type="ECO:0000313" key="2">
    <source>
        <dbReference type="EMBL" id="GIJ57040.1"/>
    </source>
</evidence>